<proteinExistence type="predicted"/>
<dbReference type="RefSeq" id="XP_046078327.1">
    <property type="nucleotide sequence ID" value="XM_046219672.1"/>
</dbReference>
<dbReference type="GeneID" id="70249959"/>
<accession>A0AAD4L5X9</accession>
<dbReference type="Proteomes" id="UP001201262">
    <property type="component" value="Unassembled WGS sequence"/>
</dbReference>
<comment type="caution">
    <text evidence="1">The sequence shown here is derived from an EMBL/GenBank/DDBJ whole genome shotgun (WGS) entry which is preliminary data.</text>
</comment>
<protein>
    <submittedName>
        <fullName evidence="1">Uncharacterized protein</fullName>
    </submittedName>
</protein>
<reference evidence="1" key="1">
    <citation type="submission" date="2021-12" db="EMBL/GenBank/DDBJ databases">
        <title>Convergent genome expansion in fungi linked to evolution of root-endophyte symbiosis.</title>
        <authorList>
            <consortium name="DOE Joint Genome Institute"/>
            <person name="Ke Y.-H."/>
            <person name="Bonito G."/>
            <person name="Liao H.-L."/>
            <person name="Looney B."/>
            <person name="Rojas-Flechas A."/>
            <person name="Nash J."/>
            <person name="Hameed K."/>
            <person name="Schadt C."/>
            <person name="Martin F."/>
            <person name="Crous P.W."/>
            <person name="Miettinen O."/>
            <person name="Magnuson J.K."/>
            <person name="Labbe J."/>
            <person name="Jacobson D."/>
            <person name="Doktycz M.J."/>
            <person name="Veneault-Fourrey C."/>
            <person name="Kuo A."/>
            <person name="Mondo S."/>
            <person name="Calhoun S."/>
            <person name="Riley R."/>
            <person name="Ohm R."/>
            <person name="LaButti K."/>
            <person name="Andreopoulos B."/>
            <person name="Pangilinan J."/>
            <person name="Nolan M."/>
            <person name="Tritt A."/>
            <person name="Clum A."/>
            <person name="Lipzen A."/>
            <person name="Daum C."/>
            <person name="Barry K."/>
            <person name="Grigoriev I.V."/>
            <person name="Vilgalys R."/>
        </authorList>
    </citation>
    <scope>NUCLEOTIDE SEQUENCE</scope>
    <source>
        <strain evidence="1">PMI_201</strain>
    </source>
</reference>
<gene>
    <name evidence="1" type="ORF">BGW36DRAFT_422248</name>
</gene>
<dbReference type="AlphaFoldDB" id="A0AAD4L5X9"/>
<name>A0AAD4L5X9_9EURO</name>
<sequence>MTTTYKVIIKNDTGDANTSRVYVVYSEFPGVSGGGIASALRTQWAKSKGLVNQGQDVFRYTSESFGFAGYCNASTSSSMTSGTEITLVASNSVTIGSFRNDGSSLYVSENNDAIGIKDTGSSTSNNGTFTISTDAKIPSPSTYVVGLARKSERDGISPVAVVECKPGADFVFTPSPAIYIARGNQGDGVILSSIGTYGRVEFRGNSKEAIVSETANGTFSVVYK</sequence>
<evidence type="ECO:0000313" key="1">
    <source>
        <dbReference type="EMBL" id="KAH8705706.1"/>
    </source>
</evidence>
<keyword evidence="2" id="KW-1185">Reference proteome</keyword>
<organism evidence="1 2">
    <name type="scientific">Talaromyces proteolyticus</name>
    <dbReference type="NCBI Taxonomy" id="1131652"/>
    <lineage>
        <taxon>Eukaryota</taxon>
        <taxon>Fungi</taxon>
        <taxon>Dikarya</taxon>
        <taxon>Ascomycota</taxon>
        <taxon>Pezizomycotina</taxon>
        <taxon>Eurotiomycetes</taxon>
        <taxon>Eurotiomycetidae</taxon>
        <taxon>Eurotiales</taxon>
        <taxon>Trichocomaceae</taxon>
        <taxon>Talaromyces</taxon>
        <taxon>Talaromyces sect. Bacilispori</taxon>
    </lineage>
</organism>
<dbReference type="EMBL" id="JAJTJA010000001">
    <property type="protein sequence ID" value="KAH8705706.1"/>
    <property type="molecule type" value="Genomic_DNA"/>
</dbReference>
<evidence type="ECO:0000313" key="2">
    <source>
        <dbReference type="Proteomes" id="UP001201262"/>
    </source>
</evidence>